<protein>
    <recommendedName>
        <fullName evidence="5">Selenoprotein T</fullName>
    </recommendedName>
</protein>
<dbReference type="GO" id="GO:0005789">
    <property type="term" value="C:endoplasmic reticulum membrane"/>
    <property type="evidence" value="ECO:0007669"/>
    <property type="project" value="TreeGrafter"/>
</dbReference>
<dbReference type="GO" id="GO:0045454">
    <property type="term" value="P:cell redox homeostasis"/>
    <property type="evidence" value="ECO:0007669"/>
    <property type="project" value="TreeGrafter"/>
</dbReference>
<proteinExistence type="predicted"/>
<dbReference type="NCBIfam" id="TIGR02174">
    <property type="entry name" value="CXXU_selWTH"/>
    <property type="match status" value="1"/>
</dbReference>
<accession>A0A250X300</accession>
<reference evidence="3 4" key="1">
    <citation type="submission" date="2017-08" db="EMBL/GenBank/DDBJ databases">
        <title>Acidophilic green algal genome provides insights into adaptation to an acidic environment.</title>
        <authorList>
            <person name="Hirooka S."/>
            <person name="Hirose Y."/>
            <person name="Kanesaki Y."/>
            <person name="Higuchi S."/>
            <person name="Fujiwara T."/>
            <person name="Onuma R."/>
            <person name="Era A."/>
            <person name="Ohbayashi R."/>
            <person name="Uzuka A."/>
            <person name="Nozaki H."/>
            <person name="Yoshikawa H."/>
            <person name="Miyagishima S.Y."/>
        </authorList>
    </citation>
    <scope>NUCLEOTIDE SEQUENCE [LARGE SCALE GENOMIC DNA]</scope>
    <source>
        <strain evidence="3 4">NIES-2499</strain>
    </source>
</reference>
<dbReference type="PANTHER" id="PTHR13544:SF0">
    <property type="entry name" value="THIOREDOXIN REDUCTASE-LIKE SELENOPROTEIN T"/>
    <property type="match status" value="1"/>
</dbReference>
<keyword evidence="2" id="KW-0676">Redox-active center</keyword>
<dbReference type="EMBL" id="BEGY01000024">
    <property type="protein sequence ID" value="GAX77426.1"/>
    <property type="molecule type" value="Genomic_DNA"/>
</dbReference>
<name>A0A250X300_9CHLO</name>
<evidence type="ECO:0008006" key="5">
    <source>
        <dbReference type="Google" id="ProtNLM"/>
    </source>
</evidence>
<dbReference type="PANTHER" id="PTHR13544">
    <property type="entry name" value="SELENOPROTEIN T"/>
    <property type="match status" value="1"/>
</dbReference>
<keyword evidence="1" id="KW-0732">Signal</keyword>
<dbReference type="STRING" id="1157962.A0A250X300"/>
<evidence type="ECO:0000313" key="4">
    <source>
        <dbReference type="Proteomes" id="UP000232323"/>
    </source>
</evidence>
<dbReference type="Gene3D" id="3.40.30.10">
    <property type="entry name" value="Glutaredoxin"/>
    <property type="match status" value="1"/>
</dbReference>
<comment type="caution">
    <text evidence="3">The sequence shown here is derived from an EMBL/GenBank/DDBJ whole genome shotgun (WGS) entry which is preliminary data.</text>
</comment>
<keyword evidence="4" id="KW-1185">Reference proteome</keyword>
<dbReference type="OrthoDB" id="60822at2759"/>
<organism evidence="3 4">
    <name type="scientific">Chlamydomonas eustigma</name>
    <dbReference type="NCBI Taxonomy" id="1157962"/>
    <lineage>
        <taxon>Eukaryota</taxon>
        <taxon>Viridiplantae</taxon>
        <taxon>Chlorophyta</taxon>
        <taxon>core chlorophytes</taxon>
        <taxon>Chlorophyceae</taxon>
        <taxon>CS clade</taxon>
        <taxon>Chlamydomonadales</taxon>
        <taxon>Chlamydomonadaceae</taxon>
        <taxon>Chlamydomonas</taxon>
    </lineage>
</organism>
<dbReference type="AlphaFoldDB" id="A0A250X300"/>
<evidence type="ECO:0000256" key="1">
    <source>
        <dbReference type="ARBA" id="ARBA00022729"/>
    </source>
</evidence>
<evidence type="ECO:0000256" key="2">
    <source>
        <dbReference type="ARBA" id="ARBA00023284"/>
    </source>
</evidence>
<evidence type="ECO:0000313" key="3">
    <source>
        <dbReference type="EMBL" id="GAX77426.1"/>
    </source>
</evidence>
<dbReference type="InterPro" id="IPR019389">
    <property type="entry name" value="Selenoprotein_T"/>
</dbReference>
<gene>
    <name evidence="3" type="ORF">CEUSTIGMA_g4871.t1</name>
</gene>
<dbReference type="InterPro" id="IPR011893">
    <property type="entry name" value="Selenoprotein_Rdx-typ"/>
</dbReference>
<dbReference type="Proteomes" id="UP000232323">
    <property type="component" value="Unassembled WGS sequence"/>
</dbReference>
<dbReference type="GO" id="GO:0004791">
    <property type="term" value="F:thioredoxin-disulfide reductase (NADPH) activity"/>
    <property type="evidence" value="ECO:0007669"/>
    <property type="project" value="TreeGrafter"/>
</dbReference>
<sequence>MQVSQLVAQRFPGVEVIGSSYPIPAFNQAAATAVVAARNVALAVALAGDQIFGFFNMPAPPWYTANIVPNRMGWCMGAWFLGNAGYNMLMATHAFEIYANGQMVFSKLATDRLPTGEELLNGLGAALRAERRASLH</sequence>
<dbReference type="Pfam" id="PF10262">
    <property type="entry name" value="Rdx"/>
    <property type="match status" value="1"/>
</dbReference>